<evidence type="ECO:0000313" key="13">
    <source>
        <dbReference type="Proteomes" id="UP001239782"/>
    </source>
</evidence>
<dbReference type="Proteomes" id="UP001239782">
    <property type="component" value="Chromosome"/>
</dbReference>
<evidence type="ECO:0000256" key="6">
    <source>
        <dbReference type="ARBA" id="ARBA00022722"/>
    </source>
</evidence>
<keyword evidence="10" id="KW-0464">Manganese</keyword>
<dbReference type="InterPro" id="IPR014883">
    <property type="entry name" value="VRR_NUC"/>
</dbReference>
<evidence type="ECO:0000256" key="10">
    <source>
        <dbReference type="ARBA" id="ARBA00023211"/>
    </source>
</evidence>
<dbReference type="Gene3D" id="3.40.1350.10">
    <property type="match status" value="1"/>
</dbReference>
<dbReference type="GO" id="GO:0003676">
    <property type="term" value="F:nucleic acid binding"/>
    <property type="evidence" value="ECO:0007669"/>
    <property type="project" value="InterPro"/>
</dbReference>
<proteinExistence type="inferred from homology"/>
<comment type="similarity">
    <text evidence="4">Belongs to the FAN1 family.</text>
</comment>
<dbReference type="GO" id="GO:0004528">
    <property type="term" value="F:phosphodiesterase I activity"/>
    <property type="evidence" value="ECO:0007669"/>
    <property type="project" value="UniProtKB-EC"/>
</dbReference>
<dbReference type="InterPro" id="IPR049125">
    <property type="entry name" value="FAN1-like_WH"/>
</dbReference>
<evidence type="ECO:0000256" key="5">
    <source>
        <dbReference type="ARBA" id="ARBA00012029"/>
    </source>
</evidence>
<dbReference type="EMBL" id="CP133548">
    <property type="protein sequence ID" value="WMS88979.1"/>
    <property type="molecule type" value="Genomic_DNA"/>
</dbReference>
<gene>
    <name evidence="12" type="ORF">Q9312_08700</name>
</gene>
<evidence type="ECO:0000256" key="7">
    <source>
        <dbReference type="ARBA" id="ARBA00022723"/>
    </source>
</evidence>
<dbReference type="PANTHER" id="PTHR15749:SF4">
    <property type="entry name" value="FANCONI-ASSOCIATED NUCLEASE 1"/>
    <property type="match status" value="1"/>
</dbReference>
<comment type="catalytic activity">
    <reaction evidence="1">
        <text>Hydrolytically removes 5'-nucleotides successively from the 3'-hydroxy termini of 3'-hydroxy-terminated oligonucleotides.</text>
        <dbReference type="EC" id="3.1.4.1"/>
    </reaction>
</comment>
<keyword evidence="8" id="KW-0378">Hydrolase</keyword>
<sequence>MSKAAVTLEGDYYLHNVRVMLKFVVERYQFLLNESELNYYETFSSLSDDAQRLYTRCLMRKGEWFRLNKLQYSEISNREQAFDELLSVGFSSLGEVSDFPEILRLFTRTELIDYFAELPIKTLKRKEMDDYLISLFSSSPASLQSVERLFECPVLKISSNIFDVFRLLFFGNLHQDLTEFVLQDLGIVTYPSYVISDVNLPIQSRQALTDLFVLHEMSEQLYDAKDLSDDVLIEFTSRLTSVTPSSSLVKRRYDRLANRLGREFERNKNYSKAIELYQLSDAIPSNERLIRCLDYMGEYALAWQRLQETTLLSSSSSEQHFTRVFGPKLAKKLDVEFLADKLQVKEEDRIQLCKVMHSVELDVANHYLSNNALSFWSENALMNSLFALTFWEAMFLDIDGAFYNPFQSQPSDLYEHDFTKRREVVFDRIFSEMQDETLYRKRLLENYTQFYGQHCRFIHWGCLEQRVEDWFDTQALESCDFVQEHSSVSLFELALNKIPLSHIAAIVTHILKDPKEHRSGLPDLIVFDRSGYRLVEVKGPGDRLQNNQKIWMDFFSKNKVPHQVIRVDYHE</sequence>
<dbReference type="GO" id="GO:0036297">
    <property type="term" value="P:interstrand cross-link repair"/>
    <property type="evidence" value="ECO:0007669"/>
    <property type="project" value="InterPro"/>
</dbReference>
<comment type="cofactor">
    <cofactor evidence="2">
        <name>Mn(2+)</name>
        <dbReference type="ChEBI" id="CHEBI:29035"/>
    </cofactor>
</comment>
<protein>
    <recommendedName>
        <fullName evidence="5">phosphodiesterase I</fullName>
        <ecNumber evidence="5">3.1.4.1</ecNumber>
    </recommendedName>
</protein>
<evidence type="ECO:0000256" key="9">
    <source>
        <dbReference type="ARBA" id="ARBA00022842"/>
    </source>
</evidence>
<evidence type="ECO:0000256" key="8">
    <source>
        <dbReference type="ARBA" id="ARBA00022801"/>
    </source>
</evidence>
<evidence type="ECO:0000256" key="3">
    <source>
        <dbReference type="ARBA" id="ARBA00001946"/>
    </source>
</evidence>
<dbReference type="RefSeq" id="WP_309204205.1">
    <property type="nucleotide sequence ID" value="NZ_CP133548.1"/>
</dbReference>
<evidence type="ECO:0000256" key="1">
    <source>
        <dbReference type="ARBA" id="ARBA00000983"/>
    </source>
</evidence>
<evidence type="ECO:0000256" key="4">
    <source>
        <dbReference type="ARBA" id="ARBA00005533"/>
    </source>
</evidence>
<dbReference type="EC" id="3.1.4.1" evidence="5"/>
<dbReference type="InterPro" id="IPR011856">
    <property type="entry name" value="tRNA_endonuc-like_dom_sf"/>
</dbReference>
<evidence type="ECO:0000256" key="2">
    <source>
        <dbReference type="ARBA" id="ARBA00001936"/>
    </source>
</evidence>
<name>A0AA51RWY1_9GAMM</name>
<dbReference type="SMART" id="SM00990">
    <property type="entry name" value="VRR_NUC"/>
    <property type="match status" value="1"/>
</dbReference>
<keyword evidence="13" id="KW-1185">Reference proteome</keyword>
<organism evidence="12 13">
    <name type="scientific">Pleionea litopenaei</name>
    <dbReference type="NCBI Taxonomy" id="3070815"/>
    <lineage>
        <taxon>Bacteria</taxon>
        <taxon>Pseudomonadati</taxon>
        <taxon>Pseudomonadota</taxon>
        <taxon>Gammaproteobacteria</taxon>
        <taxon>Oceanospirillales</taxon>
        <taxon>Pleioneaceae</taxon>
        <taxon>Pleionea</taxon>
    </lineage>
</organism>
<dbReference type="PANTHER" id="PTHR15749">
    <property type="entry name" value="FANCONI-ASSOCIATED NUCLEASE 1"/>
    <property type="match status" value="1"/>
</dbReference>
<dbReference type="Pfam" id="PF21315">
    <property type="entry name" value="FAN1_HTH"/>
    <property type="match status" value="1"/>
</dbReference>
<comment type="cofactor">
    <cofactor evidence="3">
        <name>Mg(2+)</name>
        <dbReference type="ChEBI" id="CHEBI:18420"/>
    </cofactor>
</comment>
<keyword evidence="7" id="KW-0479">Metal-binding</keyword>
<accession>A0AA51RWY1</accession>
<dbReference type="Pfam" id="PF08774">
    <property type="entry name" value="VRR_NUC"/>
    <property type="match status" value="1"/>
</dbReference>
<keyword evidence="9" id="KW-0460">Magnesium</keyword>
<reference evidence="12 13" key="1">
    <citation type="submission" date="2023-08" db="EMBL/GenBank/DDBJ databases">
        <title>Pleionea litopenaei sp. nov., isolated from stomach of juvenile Litopenaeus vannamei.</title>
        <authorList>
            <person name="Rho A.M."/>
            <person name="Hwang C.Y."/>
        </authorList>
    </citation>
    <scope>NUCLEOTIDE SEQUENCE [LARGE SCALE GENOMIC DNA]</scope>
    <source>
        <strain evidence="12 13">HL-JVS1</strain>
    </source>
</reference>
<feature type="domain" description="VRR-NUC" evidence="11">
    <location>
        <begin position="465"/>
        <end position="569"/>
    </location>
</feature>
<dbReference type="GO" id="GO:0046872">
    <property type="term" value="F:metal ion binding"/>
    <property type="evidence" value="ECO:0007669"/>
    <property type="project" value="UniProtKB-KW"/>
</dbReference>
<evidence type="ECO:0000313" key="12">
    <source>
        <dbReference type="EMBL" id="WMS88979.1"/>
    </source>
</evidence>
<dbReference type="KEGG" id="plei:Q9312_08700"/>
<dbReference type="InterPro" id="IPR033315">
    <property type="entry name" value="Fan1-like"/>
</dbReference>
<keyword evidence="6" id="KW-0540">Nuclease</keyword>
<evidence type="ECO:0000259" key="11">
    <source>
        <dbReference type="SMART" id="SM00990"/>
    </source>
</evidence>
<dbReference type="AlphaFoldDB" id="A0AA51RWY1"/>